<dbReference type="SUPFAM" id="SSF81321">
    <property type="entry name" value="Family A G protein-coupled receptor-like"/>
    <property type="match status" value="1"/>
</dbReference>
<organism evidence="10 11">
    <name type="scientific">Gopherus evgoodei</name>
    <name type="common">Goodes thornscrub tortoise</name>
    <dbReference type="NCBI Taxonomy" id="1825980"/>
    <lineage>
        <taxon>Eukaryota</taxon>
        <taxon>Metazoa</taxon>
        <taxon>Chordata</taxon>
        <taxon>Craniata</taxon>
        <taxon>Vertebrata</taxon>
        <taxon>Euteleostomi</taxon>
        <taxon>Archelosauria</taxon>
        <taxon>Testudinata</taxon>
        <taxon>Testudines</taxon>
        <taxon>Cryptodira</taxon>
        <taxon>Durocryptodira</taxon>
        <taxon>Testudinoidea</taxon>
        <taxon>Testudinidae</taxon>
        <taxon>Gopherus</taxon>
    </lineage>
</organism>
<keyword evidence="4" id="KW-0552">Olfaction</keyword>
<reference evidence="10" key="2">
    <citation type="submission" date="2025-09" db="UniProtKB">
        <authorList>
            <consortium name="Ensembl"/>
        </authorList>
    </citation>
    <scope>IDENTIFICATION</scope>
</reference>
<feature type="domain" description="G-protein coupled receptors family 1 profile" evidence="9">
    <location>
        <begin position="9"/>
        <end position="260"/>
    </location>
</feature>
<dbReference type="Proteomes" id="UP000694390">
    <property type="component" value="Unassembled WGS sequence"/>
</dbReference>
<dbReference type="InterPro" id="IPR050402">
    <property type="entry name" value="OR51/52/56-like"/>
</dbReference>
<evidence type="ECO:0000256" key="7">
    <source>
        <dbReference type="ARBA" id="ARBA00023224"/>
    </source>
</evidence>
<dbReference type="PRINTS" id="PR00245">
    <property type="entry name" value="OLFACTORYR"/>
</dbReference>
<keyword evidence="11" id="KW-1185">Reference proteome</keyword>
<evidence type="ECO:0000256" key="4">
    <source>
        <dbReference type="ARBA" id="ARBA00022725"/>
    </source>
</evidence>
<dbReference type="PROSITE" id="PS50262">
    <property type="entry name" value="G_PROTEIN_RECEP_F1_2"/>
    <property type="match status" value="1"/>
</dbReference>
<comment type="subcellular location">
    <subcellularLocation>
        <location evidence="1">Membrane</location>
        <topology evidence="1">Multi-pass membrane protein</topology>
    </subcellularLocation>
</comment>
<dbReference type="Pfam" id="PF13853">
    <property type="entry name" value="7tm_4"/>
    <property type="match status" value="1"/>
</dbReference>
<evidence type="ECO:0000256" key="2">
    <source>
        <dbReference type="ARBA" id="ARBA00022606"/>
    </source>
</evidence>
<dbReference type="AlphaFoldDB" id="A0A8C4WE87"/>
<feature type="transmembrane region" description="Helical" evidence="8">
    <location>
        <begin position="113"/>
        <end position="131"/>
    </location>
</feature>
<dbReference type="GO" id="GO:0004984">
    <property type="term" value="F:olfactory receptor activity"/>
    <property type="evidence" value="ECO:0007669"/>
    <property type="project" value="InterPro"/>
</dbReference>
<feature type="transmembrane region" description="Helical" evidence="8">
    <location>
        <begin position="168"/>
        <end position="190"/>
    </location>
</feature>
<dbReference type="PANTHER" id="PTHR26450:SF29">
    <property type="entry name" value="OLFACTORY RECEPTOR FAMILY 51 SUBFAMILY AF MEMBER 1"/>
    <property type="match status" value="1"/>
</dbReference>
<evidence type="ECO:0000256" key="5">
    <source>
        <dbReference type="ARBA" id="ARBA00022989"/>
    </source>
</evidence>
<reference evidence="10" key="1">
    <citation type="submission" date="2025-08" db="UniProtKB">
        <authorList>
            <consortium name="Ensembl"/>
        </authorList>
    </citation>
    <scope>IDENTIFICATION</scope>
</reference>
<evidence type="ECO:0000256" key="6">
    <source>
        <dbReference type="ARBA" id="ARBA00023136"/>
    </source>
</evidence>
<keyword evidence="5 8" id="KW-1133">Transmembrane helix</keyword>
<feature type="transmembrane region" description="Helical" evidence="8">
    <location>
        <begin position="83"/>
        <end position="101"/>
    </location>
</feature>
<evidence type="ECO:0000259" key="9">
    <source>
        <dbReference type="PROSITE" id="PS50262"/>
    </source>
</evidence>
<dbReference type="OrthoDB" id="9444602at2759"/>
<feature type="transmembrane region" description="Helical" evidence="8">
    <location>
        <begin position="232"/>
        <end position="251"/>
    </location>
</feature>
<evidence type="ECO:0000256" key="8">
    <source>
        <dbReference type="SAM" id="Phobius"/>
    </source>
</evidence>
<dbReference type="Ensembl" id="ENSGEVT00005014984.1">
    <property type="protein sequence ID" value="ENSGEVP00005014290.1"/>
    <property type="gene ID" value="ENSGEVG00005010145.1"/>
</dbReference>
<evidence type="ECO:0000313" key="11">
    <source>
        <dbReference type="Proteomes" id="UP000694390"/>
    </source>
</evidence>
<dbReference type="Gene3D" id="1.20.1070.10">
    <property type="entry name" value="Rhodopsin 7-helix transmembrane proteins"/>
    <property type="match status" value="1"/>
</dbReference>
<dbReference type="GO" id="GO:0007186">
    <property type="term" value="P:G protein-coupled receptor signaling pathway"/>
    <property type="evidence" value="ECO:0007669"/>
    <property type="project" value="InterPro"/>
</dbReference>
<evidence type="ECO:0000256" key="3">
    <source>
        <dbReference type="ARBA" id="ARBA00022692"/>
    </source>
</evidence>
<dbReference type="GO" id="GO:0005886">
    <property type="term" value="C:plasma membrane"/>
    <property type="evidence" value="ECO:0007669"/>
    <property type="project" value="TreeGrafter"/>
</dbReference>
<evidence type="ECO:0000256" key="1">
    <source>
        <dbReference type="ARBA" id="ARBA00004141"/>
    </source>
</evidence>
<proteinExistence type="predicted"/>
<keyword evidence="3 8" id="KW-0812">Transmembrane</keyword>
<dbReference type="GeneTree" id="ENSGT01150000286967"/>
<accession>A0A8C4WE87</accession>
<name>A0A8C4WE87_9SAUR</name>
<evidence type="ECO:0000313" key="10">
    <source>
        <dbReference type="Ensembl" id="ENSGEVP00005014290.1"/>
    </source>
</evidence>
<sequence length="292" mass="33145">MSAVNDTNFKPAVFLLTGISGHLHEPIYIFLSMLAVTDFGLSMSTMPTILGMFLFNSREISLGACFAQLFFIHLFSFTESSVLLLMAFDLFVAICNPMRYASILTPPRIAKMGEVFVLRGVAVIFPLPFLLKHYQYCQASVLSDSYCINQKVIKMACSDIRVNYIYDFFVTISIVGLNSLLILLSYMMILKTVLSIASQTECLRALSTCISHSCTFLLFYTPMVGLSVIHRFWKSSSPLLLILIGYIYLVISPMMKPIMYSVKSKHLCERIIRRVLRNSLINRHSWRTLMSV</sequence>
<protein>
    <recommendedName>
        <fullName evidence="9">G-protein coupled receptors family 1 profile domain-containing protein</fullName>
    </recommendedName>
</protein>
<keyword evidence="2" id="KW-0716">Sensory transduction</keyword>
<feature type="transmembrane region" description="Helical" evidence="8">
    <location>
        <begin position="202"/>
        <end position="220"/>
    </location>
</feature>
<dbReference type="InterPro" id="IPR017452">
    <property type="entry name" value="GPCR_Rhodpsn_7TM"/>
</dbReference>
<dbReference type="PANTHER" id="PTHR26450">
    <property type="entry name" value="OLFACTORY RECEPTOR 56B1-RELATED"/>
    <property type="match status" value="1"/>
</dbReference>
<keyword evidence="7" id="KW-0807">Transducer</keyword>
<dbReference type="InterPro" id="IPR000725">
    <property type="entry name" value="Olfact_rcpt"/>
</dbReference>
<keyword evidence="6 8" id="KW-0472">Membrane</keyword>